<evidence type="ECO:0000256" key="1">
    <source>
        <dbReference type="SAM" id="Phobius"/>
    </source>
</evidence>
<accession>A0AAP0J0E0</accession>
<sequence>MKMIEYLAKMKKFVDGLAIAGALISDDDLISKMVWIMSICLLLLFFDDCWILIGKNFRQRFSALKVR</sequence>
<keyword evidence="1" id="KW-0472">Membrane</keyword>
<proteinExistence type="predicted"/>
<comment type="caution">
    <text evidence="2">The sequence shown here is derived from an EMBL/GenBank/DDBJ whole genome shotgun (WGS) entry which is preliminary data.</text>
</comment>
<feature type="transmembrane region" description="Helical" evidence="1">
    <location>
        <begin position="33"/>
        <end position="53"/>
    </location>
</feature>
<evidence type="ECO:0000313" key="3">
    <source>
        <dbReference type="Proteomes" id="UP001417504"/>
    </source>
</evidence>
<reference evidence="2 3" key="1">
    <citation type="submission" date="2024-01" db="EMBL/GenBank/DDBJ databases">
        <title>Genome assemblies of Stephania.</title>
        <authorList>
            <person name="Yang L."/>
        </authorList>
    </citation>
    <scope>NUCLEOTIDE SEQUENCE [LARGE SCALE GENOMIC DNA]</scope>
    <source>
        <strain evidence="2">QJT</strain>
        <tissue evidence="2">Leaf</tissue>
    </source>
</reference>
<keyword evidence="1" id="KW-0812">Transmembrane</keyword>
<name>A0AAP0J0E0_9MAGN</name>
<keyword evidence="3" id="KW-1185">Reference proteome</keyword>
<keyword evidence="1" id="KW-1133">Transmembrane helix</keyword>
<dbReference type="Proteomes" id="UP001417504">
    <property type="component" value="Unassembled WGS sequence"/>
</dbReference>
<gene>
    <name evidence="2" type="ORF">Sjap_013790</name>
</gene>
<protein>
    <submittedName>
        <fullName evidence="2">Uncharacterized protein</fullName>
    </submittedName>
</protein>
<dbReference type="AlphaFoldDB" id="A0AAP0J0E0"/>
<dbReference type="EMBL" id="JBBNAE010000005">
    <property type="protein sequence ID" value="KAK9124188.1"/>
    <property type="molecule type" value="Genomic_DNA"/>
</dbReference>
<organism evidence="2 3">
    <name type="scientific">Stephania japonica</name>
    <dbReference type="NCBI Taxonomy" id="461633"/>
    <lineage>
        <taxon>Eukaryota</taxon>
        <taxon>Viridiplantae</taxon>
        <taxon>Streptophyta</taxon>
        <taxon>Embryophyta</taxon>
        <taxon>Tracheophyta</taxon>
        <taxon>Spermatophyta</taxon>
        <taxon>Magnoliopsida</taxon>
        <taxon>Ranunculales</taxon>
        <taxon>Menispermaceae</taxon>
        <taxon>Menispermoideae</taxon>
        <taxon>Cissampelideae</taxon>
        <taxon>Stephania</taxon>
    </lineage>
</organism>
<evidence type="ECO:0000313" key="2">
    <source>
        <dbReference type="EMBL" id="KAK9124188.1"/>
    </source>
</evidence>